<organism evidence="1 2">
    <name type="scientific">Hygrophoropsis aurantiaca</name>
    <dbReference type="NCBI Taxonomy" id="72124"/>
    <lineage>
        <taxon>Eukaryota</taxon>
        <taxon>Fungi</taxon>
        <taxon>Dikarya</taxon>
        <taxon>Basidiomycota</taxon>
        <taxon>Agaricomycotina</taxon>
        <taxon>Agaricomycetes</taxon>
        <taxon>Agaricomycetidae</taxon>
        <taxon>Boletales</taxon>
        <taxon>Coniophorineae</taxon>
        <taxon>Hygrophoropsidaceae</taxon>
        <taxon>Hygrophoropsis</taxon>
    </lineage>
</organism>
<protein>
    <submittedName>
        <fullName evidence="1">Uncharacterized protein</fullName>
    </submittedName>
</protein>
<evidence type="ECO:0000313" key="2">
    <source>
        <dbReference type="Proteomes" id="UP000790377"/>
    </source>
</evidence>
<gene>
    <name evidence="1" type="ORF">BJ138DRAFT_1114864</name>
</gene>
<keyword evidence="2" id="KW-1185">Reference proteome</keyword>
<name>A0ACB8A7V2_9AGAM</name>
<proteinExistence type="predicted"/>
<reference evidence="1" key="1">
    <citation type="journal article" date="2021" name="New Phytol.">
        <title>Evolutionary innovations through gain and loss of genes in the ectomycorrhizal Boletales.</title>
        <authorList>
            <person name="Wu G."/>
            <person name="Miyauchi S."/>
            <person name="Morin E."/>
            <person name="Kuo A."/>
            <person name="Drula E."/>
            <person name="Varga T."/>
            <person name="Kohler A."/>
            <person name="Feng B."/>
            <person name="Cao Y."/>
            <person name="Lipzen A."/>
            <person name="Daum C."/>
            <person name="Hundley H."/>
            <person name="Pangilinan J."/>
            <person name="Johnson J."/>
            <person name="Barry K."/>
            <person name="LaButti K."/>
            <person name="Ng V."/>
            <person name="Ahrendt S."/>
            <person name="Min B."/>
            <person name="Choi I.G."/>
            <person name="Park H."/>
            <person name="Plett J.M."/>
            <person name="Magnuson J."/>
            <person name="Spatafora J.W."/>
            <person name="Nagy L.G."/>
            <person name="Henrissat B."/>
            <person name="Grigoriev I.V."/>
            <person name="Yang Z.L."/>
            <person name="Xu J."/>
            <person name="Martin F.M."/>
        </authorList>
    </citation>
    <scope>NUCLEOTIDE SEQUENCE</scope>
    <source>
        <strain evidence="1">ATCC 28755</strain>
    </source>
</reference>
<dbReference type="EMBL" id="MU267752">
    <property type="protein sequence ID" value="KAH7909579.1"/>
    <property type="molecule type" value="Genomic_DNA"/>
</dbReference>
<accession>A0ACB8A7V2</accession>
<evidence type="ECO:0000313" key="1">
    <source>
        <dbReference type="EMBL" id="KAH7909579.1"/>
    </source>
</evidence>
<dbReference type="Proteomes" id="UP000790377">
    <property type="component" value="Unassembled WGS sequence"/>
</dbReference>
<sequence>MESKENQGKAGWAPDDDPDRPESALNSIPKSALLHAHGLAVFQVIKAGSGLVIIGTGGSVQAGLAHLAPMFSYSKSKGRFAGLSLEGTVLIERRDTNQEFYGSPVPVRLGVEGLDETGVPQAVYVPSETGRHVLVEAGDGHIVFDADG</sequence>
<comment type="caution">
    <text evidence="1">The sequence shown here is derived from an EMBL/GenBank/DDBJ whole genome shotgun (WGS) entry which is preliminary data.</text>
</comment>